<reference evidence="4" key="1">
    <citation type="journal article" date="2019" name="Int. J. Syst. Evol. Microbiol.">
        <title>The Global Catalogue of Microorganisms (GCM) 10K type strain sequencing project: providing services to taxonomists for standard genome sequencing and annotation.</title>
        <authorList>
            <consortium name="The Broad Institute Genomics Platform"/>
            <consortium name="The Broad Institute Genome Sequencing Center for Infectious Disease"/>
            <person name="Wu L."/>
            <person name="Ma J."/>
        </authorList>
    </citation>
    <scope>NUCLEOTIDE SEQUENCE [LARGE SCALE GENOMIC DNA]</scope>
    <source>
        <strain evidence="4">NCAIM B.02333</strain>
    </source>
</reference>
<accession>A0ABV7WLQ8</accession>
<comment type="caution">
    <text evidence="3">The sequence shown here is derived from an EMBL/GenBank/DDBJ whole genome shotgun (WGS) entry which is preliminary data.</text>
</comment>
<evidence type="ECO:0000256" key="2">
    <source>
        <dbReference type="SAM" id="SignalP"/>
    </source>
</evidence>
<dbReference type="EMBL" id="JBHRWW010000021">
    <property type="protein sequence ID" value="MFC3690334.1"/>
    <property type="molecule type" value="Genomic_DNA"/>
</dbReference>
<keyword evidence="2" id="KW-0732">Signal</keyword>
<name>A0ABV7WLQ8_9MICO</name>
<dbReference type="RefSeq" id="WP_340290524.1">
    <property type="nucleotide sequence ID" value="NZ_JBBEOI010000019.1"/>
</dbReference>
<keyword evidence="4" id="KW-1185">Reference proteome</keyword>
<feature type="compositionally biased region" description="Low complexity" evidence="1">
    <location>
        <begin position="47"/>
        <end position="78"/>
    </location>
</feature>
<gene>
    <name evidence="3" type="ORF">ACFOLH_18455</name>
</gene>
<feature type="signal peptide" evidence="2">
    <location>
        <begin position="1"/>
        <end position="28"/>
    </location>
</feature>
<evidence type="ECO:0000313" key="4">
    <source>
        <dbReference type="Proteomes" id="UP001595685"/>
    </source>
</evidence>
<evidence type="ECO:0000256" key="1">
    <source>
        <dbReference type="SAM" id="MobiDB-lite"/>
    </source>
</evidence>
<feature type="chain" id="PRO_5046084576" evidence="2">
    <location>
        <begin position="29"/>
        <end position="328"/>
    </location>
</feature>
<proteinExistence type="predicted"/>
<dbReference type="Proteomes" id="UP001595685">
    <property type="component" value="Unassembled WGS sequence"/>
</dbReference>
<evidence type="ECO:0000313" key="3">
    <source>
        <dbReference type="EMBL" id="MFC3690334.1"/>
    </source>
</evidence>
<organism evidence="3 4">
    <name type="scientific">Aquipuribacter hungaricus</name>
    <dbReference type="NCBI Taxonomy" id="545624"/>
    <lineage>
        <taxon>Bacteria</taxon>
        <taxon>Bacillati</taxon>
        <taxon>Actinomycetota</taxon>
        <taxon>Actinomycetes</taxon>
        <taxon>Micrococcales</taxon>
        <taxon>Intrasporangiaceae</taxon>
        <taxon>Aquipuribacter</taxon>
    </lineage>
</organism>
<protein>
    <submittedName>
        <fullName evidence="3">Uncharacterized protein</fullName>
    </submittedName>
</protein>
<feature type="region of interest" description="Disordered" evidence="1">
    <location>
        <begin position="39"/>
        <end position="78"/>
    </location>
</feature>
<sequence>MMHAAQAGRRRRRAVASAAATAMVIAVATGIATGLPGTEDASGVAGPASTAPSLAPSPTTAESPTTAPTAARQPATIPQDGWYLTVSVDRPTREQEREAAHAALRTALSGGYPDAQVVPNPGSYCPEPCTLALADPAGLPILVLEAVEGPDVTDPATTDEAVVAFQRDVAEPAEAAAEAIGLAVDSVVLRWLPFSDSYSEPDPAGYPPGDPATDVGDAIGRAGAVEIVRRAGAGSVDPAVAAEAPVHAVLTTMGEFDTAAGGSGQVPPGRLVWVATLMAETLMPDNHRSTTPTYGESRTSVIDASTGFIITGIVGPPYVSPDDELIWQ</sequence>